<proteinExistence type="predicted"/>
<accession>A0A7Z7IWS8</accession>
<reference evidence="1 2" key="1">
    <citation type="submission" date="2017-10" db="EMBL/GenBank/DDBJ databases">
        <authorList>
            <person name="Regsiter A."/>
            <person name="William W."/>
        </authorList>
    </citation>
    <scope>NUCLEOTIDE SEQUENCE [LARGE SCALE GENOMIC DNA]</scope>
    <source>
        <strain evidence="1 2">CFBP6991</strain>
    </source>
</reference>
<protein>
    <submittedName>
        <fullName evidence="1">Uncharacterized protein</fullName>
    </submittedName>
</protein>
<evidence type="ECO:0000313" key="1">
    <source>
        <dbReference type="EMBL" id="SOO23042.1"/>
    </source>
</evidence>
<dbReference type="AlphaFoldDB" id="A0A7Z7IWS8"/>
<dbReference type="EMBL" id="OCZC01000046">
    <property type="protein sequence ID" value="SOO23042.1"/>
    <property type="molecule type" value="Genomic_DNA"/>
</dbReference>
<sequence length="190" mass="20596">MALPARSRVRQRGSKQQSLGVCGAMVRAMHPAAAIRFAATLLQPAAPADVTWLFLLLQRRATRSMVSVAGTVAGTRCRRRCSRTGGAGIGSRSNAPCSRQPVCRLDRRWRSRWRSLPKNPRAARVDLLGGVRQKGPNAEQAHRHRMRHAGLGQAACVLFRSLGQGPPRAGGTHVKSGLKQAARCASCRHL</sequence>
<organism evidence="1 2">
    <name type="scientific">Xanthomonas campestris pv. phaseoli</name>
    <dbReference type="NCBI Taxonomy" id="317013"/>
    <lineage>
        <taxon>Bacteria</taxon>
        <taxon>Pseudomonadati</taxon>
        <taxon>Pseudomonadota</taxon>
        <taxon>Gammaproteobacteria</taxon>
        <taxon>Lysobacterales</taxon>
        <taxon>Lysobacteraceae</taxon>
        <taxon>Xanthomonas</taxon>
    </lineage>
</organism>
<evidence type="ECO:0000313" key="2">
    <source>
        <dbReference type="Proteomes" id="UP000234345"/>
    </source>
</evidence>
<name>A0A7Z7IWS8_XANCH</name>
<gene>
    <name evidence="1" type="ORF">XFF6991_180153</name>
</gene>
<dbReference type="Proteomes" id="UP000234345">
    <property type="component" value="Unassembled WGS sequence"/>
</dbReference>
<comment type="caution">
    <text evidence="1">The sequence shown here is derived from an EMBL/GenBank/DDBJ whole genome shotgun (WGS) entry which is preliminary data.</text>
</comment>